<dbReference type="GO" id="GO:0140359">
    <property type="term" value="F:ABC-type transporter activity"/>
    <property type="evidence" value="ECO:0007669"/>
    <property type="project" value="InterPro"/>
</dbReference>
<keyword evidence="1" id="KW-0812">Transmembrane</keyword>
<dbReference type="Proteomes" id="UP000316095">
    <property type="component" value="Unassembled WGS sequence"/>
</dbReference>
<feature type="transmembrane region" description="Helical" evidence="1">
    <location>
        <begin position="593"/>
        <end position="618"/>
    </location>
</feature>
<keyword evidence="1" id="KW-1133">Transmembrane helix</keyword>
<feature type="transmembrane region" description="Helical" evidence="1">
    <location>
        <begin position="299"/>
        <end position="325"/>
    </location>
</feature>
<organism evidence="3 4">
    <name type="scientific">Rubinisphaera italica</name>
    <dbReference type="NCBI Taxonomy" id="2527969"/>
    <lineage>
        <taxon>Bacteria</taxon>
        <taxon>Pseudomonadati</taxon>
        <taxon>Planctomycetota</taxon>
        <taxon>Planctomycetia</taxon>
        <taxon>Planctomycetales</taxon>
        <taxon>Planctomycetaceae</taxon>
        <taxon>Rubinisphaera</taxon>
    </lineage>
</organism>
<accession>A0A5C5XMN5</accession>
<gene>
    <name evidence="3" type="ORF">Pan54_37530</name>
</gene>
<proteinExistence type="predicted"/>
<feature type="transmembrane region" description="Helical" evidence="1">
    <location>
        <begin position="511"/>
        <end position="539"/>
    </location>
</feature>
<dbReference type="GO" id="GO:0005886">
    <property type="term" value="C:plasma membrane"/>
    <property type="evidence" value="ECO:0007669"/>
    <property type="project" value="UniProtKB-SubCell"/>
</dbReference>
<keyword evidence="1" id="KW-0472">Membrane</keyword>
<name>A0A5C5XMN5_9PLAN</name>
<feature type="transmembrane region" description="Helical" evidence="1">
    <location>
        <begin position="473"/>
        <end position="491"/>
    </location>
</feature>
<feature type="transmembrane region" description="Helical" evidence="1">
    <location>
        <begin position="387"/>
        <end position="408"/>
    </location>
</feature>
<feature type="transmembrane region" description="Helical" evidence="1">
    <location>
        <begin position="337"/>
        <end position="357"/>
    </location>
</feature>
<feature type="transmembrane region" description="Helical" evidence="1">
    <location>
        <begin position="681"/>
        <end position="699"/>
    </location>
</feature>
<feature type="transmembrane region" description="Helical" evidence="1">
    <location>
        <begin position="560"/>
        <end position="581"/>
    </location>
</feature>
<evidence type="ECO:0000259" key="2">
    <source>
        <dbReference type="Pfam" id="PF02517"/>
    </source>
</evidence>
<feature type="domain" description="CAAX prenyl protease 2/Lysostaphin resistance protein A-like" evidence="2">
    <location>
        <begin position="562"/>
        <end position="654"/>
    </location>
</feature>
<reference evidence="3 4" key="1">
    <citation type="submission" date="2019-02" db="EMBL/GenBank/DDBJ databases">
        <title>Deep-cultivation of Planctomycetes and their phenomic and genomic characterization uncovers novel biology.</title>
        <authorList>
            <person name="Wiegand S."/>
            <person name="Jogler M."/>
            <person name="Boedeker C."/>
            <person name="Pinto D."/>
            <person name="Vollmers J."/>
            <person name="Rivas-Marin E."/>
            <person name="Kohn T."/>
            <person name="Peeters S.H."/>
            <person name="Heuer A."/>
            <person name="Rast P."/>
            <person name="Oberbeckmann S."/>
            <person name="Bunk B."/>
            <person name="Jeske O."/>
            <person name="Meyerdierks A."/>
            <person name="Storesund J.E."/>
            <person name="Kallscheuer N."/>
            <person name="Luecker S."/>
            <person name="Lage O.M."/>
            <person name="Pohl T."/>
            <person name="Merkel B.J."/>
            <person name="Hornburger P."/>
            <person name="Mueller R.-W."/>
            <person name="Bruemmer F."/>
            <person name="Labrenz M."/>
            <person name="Spormann A.M."/>
            <person name="Op Den Camp H."/>
            <person name="Overmann J."/>
            <person name="Amann R."/>
            <person name="Jetten M.S.M."/>
            <person name="Mascher T."/>
            <person name="Medema M.H."/>
            <person name="Devos D.P."/>
            <person name="Kaster A.-K."/>
            <person name="Ovreas L."/>
            <person name="Rohde M."/>
            <person name="Galperin M.Y."/>
            <person name="Jogler C."/>
        </authorList>
    </citation>
    <scope>NUCLEOTIDE SEQUENCE [LARGE SCALE GENOMIC DNA]</scope>
    <source>
        <strain evidence="3 4">Pan54</strain>
    </source>
</reference>
<dbReference type="PANTHER" id="PTHR43471:SF3">
    <property type="entry name" value="ABC TRANSPORTER PERMEASE PROTEIN NATB"/>
    <property type="match status" value="1"/>
</dbReference>
<evidence type="ECO:0000256" key="1">
    <source>
        <dbReference type="SAM" id="Phobius"/>
    </source>
</evidence>
<dbReference type="RefSeq" id="WP_146504800.1">
    <property type="nucleotide sequence ID" value="NZ_SJPG01000001.1"/>
</dbReference>
<dbReference type="InterPro" id="IPR003675">
    <property type="entry name" value="Rce1/LyrA-like_dom"/>
</dbReference>
<dbReference type="OrthoDB" id="5486437at2"/>
<feature type="transmembrane region" description="Helical" evidence="1">
    <location>
        <begin position="440"/>
        <end position="461"/>
    </location>
</feature>
<dbReference type="PANTHER" id="PTHR43471">
    <property type="entry name" value="ABC TRANSPORTER PERMEASE"/>
    <property type="match status" value="1"/>
</dbReference>
<evidence type="ECO:0000313" key="4">
    <source>
        <dbReference type="Proteomes" id="UP000316095"/>
    </source>
</evidence>
<dbReference type="GO" id="GO:0004175">
    <property type="term" value="F:endopeptidase activity"/>
    <property type="evidence" value="ECO:0007669"/>
    <property type="project" value="UniProtKB-ARBA"/>
</dbReference>
<feature type="transmembrane region" description="Helical" evidence="1">
    <location>
        <begin position="34"/>
        <end position="56"/>
    </location>
</feature>
<sequence>MNSDSPSDKTTARQQMVAFIRKELRETLRDRRTIITLLAMPILLYPLLGMCFRFMAVNANQTASAPLRLTLNSETEALWLQQALKTGGTILEQFQDSTEAPDLEFEYLIPQDNDGEHSLENSISNTQADLGIKIQPLGEEGANPYSKVSIQLIQRSGSPASETAASYVASRLNALNIARIEHWSLENNSTLDIPIRQSKSFVAPVETPNAILQLFPLVLLMMTVTGGVYPAIDLTAGERERDTMETLMALPVPKFRILIAKYVAVITVTLLTGLMNLTAMTITAYVLQIEGTLFGAEGLTFLLLLKLFAVLAAFAVFFSAALLMVTSSARSFKEAQAYLIPLLLVAIAPGFVIMLPGAELNQMTAFVPMVNMLLLARDLFDGQARWLPSVIAFLTTLLYSFSLLAAAARMFGTDAVSTGSRGQWAELFIRPDHIVDKPTFGNSTFILAMLFPFYFVCSGLLQRVSEVSMSQRLLASAGLTALLFVVLPIAFACWQRLKLKSTFRINRPNGLVWPGVILLGLSTWPWIFEVVVLLEAMGLQTLDASKIENVKSLLETWQQIPLWVIIVALGVIPGLCEEFFFRGFLFSGWRSSAGRVATICGTALAFGLFHVVLAGGIAPERVVPSTMMGLLLGWVSVRTNSILAPALLHVIHNSTLLTLARFREELAGWNIGTVEQSHLPITWLAASATGIIIGIIWVGSTTRSITEISSD</sequence>
<dbReference type="NCBIfam" id="NF041647">
    <property type="entry name" value="ABC_perm_CPBP"/>
    <property type="match status" value="1"/>
</dbReference>
<feature type="transmembrane region" description="Helical" evidence="1">
    <location>
        <begin position="210"/>
        <end position="232"/>
    </location>
</feature>
<evidence type="ECO:0000313" key="3">
    <source>
        <dbReference type="EMBL" id="TWT63002.1"/>
    </source>
</evidence>
<comment type="caution">
    <text evidence="3">The sequence shown here is derived from an EMBL/GenBank/DDBJ whole genome shotgun (WGS) entry which is preliminary data.</text>
</comment>
<dbReference type="EMBL" id="SJPG01000001">
    <property type="protein sequence ID" value="TWT63002.1"/>
    <property type="molecule type" value="Genomic_DNA"/>
</dbReference>
<dbReference type="GO" id="GO:0080120">
    <property type="term" value="P:CAAX-box protein maturation"/>
    <property type="evidence" value="ECO:0007669"/>
    <property type="project" value="UniProtKB-ARBA"/>
</dbReference>
<dbReference type="Pfam" id="PF02517">
    <property type="entry name" value="Rce1-like"/>
    <property type="match status" value="1"/>
</dbReference>
<protein>
    <submittedName>
        <fullName evidence="3">ABC-2 family transporter protein</fullName>
    </submittedName>
</protein>
<feature type="transmembrane region" description="Helical" evidence="1">
    <location>
        <begin position="262"/>
        <end position="287"/>
    </location>
</feature>
<dbReference type="Pfam" id="PF12679">
    <property type="entry name" value="ABC2_membrane_2"/>
    <property type="match status" value="1"/>
</dbReference>
<dbReference type="AlphaFoldDB" id="A0A5C5XMN5"/>
<keyword evidence="4" id="KW-1185">Reference proteome</keyword>